<proteinExistence type="predicted"/>
<accession>A0A6C0HGJ4</accession>
<evidence type="ECO:0000256" key="1">
    <source>
        <dbReference type="SAM" id="Phobius"/>
    </source>
</evidence>
<feature type="transmembrane region" description="Helical" evidence="1">
    <location>
        <begin position="50"/>
        <end position="68"/>
    </location>
</feature>
<keyword evidence="1" id="KW-1133">Transmembrane helix</keyword>
<sequence length="115" mass="13603">MISYIKKLLNDLFEFSNKGWHRSIFLNGIYVSYILFLIAFTGIFTLSPNYLSTLRLIINYYIIFILLIRFNPFISKTNITGNNEFDRRLVFSAACFMLISSSLFNYVDNYIHIRT</sequence>
<dbReference type="EMBL" id="MN739949">
    <property type="protein sequence ID" value="QHT79490.1"/>
    <property type="molecule type" value="Genomic_DNA"/>
</dbReference>
<dbReference type="AlphaFoldDB" id="A0A6C0HGJ4"/>
<evidence type="ECO:0000313" key="2">
    <source>
        <dbReference type="EMBL" id="QHT79490.1"/>
    </source>
</evidence>
<keyword evidence="1" id="KW-0472">Membrane</keyword>
<feature type="transmembrane region" description="Helical" evidence="1">
    <location>
        <begin position="89"/>
        <end position="107"/>
    </location>
</feature>
<name>A0A6C0HGJ4_9ZZZZ</name>
<feature type="transmembrane region" description="Helical" evidence="1">
    <location>
        <begin position="24"/>
        <end position="44"/>
    </location>
</feature>
<keyword evidence="1" id="KW-0812">Transmembrane</keyword>
<organism evidence="2">
    <name type="scientific">viral metagenome</name>
    <dbReference type="NCBI Taxonomy" id="1070528"/>
    <lineage>
        <taxon>unclassified sequences</taxon>
        <taxon>metagenomes</taxon>
        <taxon>organismal metagenomes</taxon>
    </lineage>
</organism>
<reference evidence="2" key="1">
    <citation type="journal article" date="2020" name="Nature">
        <title>Giant virus diversity and host interactions through global metagenomics.</title>
        <authorList>
            <person name="Schulz F."/>
            <person name="Roux S."/>
            <person name="Paez-Espino D."/>
            <person name="Jungbluth S."/>
            <person name="Walsh D.A."/>
            <person name="Denef V.J."/>
            <person name="McMahon K.D."/>
            <person name="Konstantinidis K.T."/>
            <person name="Eloe-Fadrosh E.A."/>
            <person name="Kyrpides N.C."/>
            <person name="Woyke T."/>
        </authorList>
    </citation>
    <scope>NUCLEOTIDE SEQUENCE</scope>
    <source>
        <strain evidence="2">GVMAG-M-3300023184-101</strain>
    </source>
</reference>
<protein>
    <submittedName>
        <fullName evidence="2">Uncharacterized protein</fullName>
    </submittedName>
</protein>